<dbReference type="Gramene" id="EFJ15080">
    <property type="protein sequence ID" value="EFJ15080"/>
    <property type="gene ID" value="SELMODRAFT_423252"/>
</dbReference>
<accession>D8SL26</accession>
<dbReference type="AlphaFoldDB" id="D8SL26"/>
<dbReference type="PANTHER" id="PTHR37096:SF1">
    <property type="entry name" value="AAA+ ATPASE DOMAIN-CONTAINING PROTEIN"/>
    <property type="match status" value="1"/>
</dbReference>
<name>D8SL26_SELML</name>
<dbReference type="Proteomes" id="UP000001514">
    <property type="component" value="Unassembled WGS sequence"/>
</dbReference>
<dbReference type="HOGENOM" id="CLU_048201_0_0_1"/>
<evidence type="ECO:0000313" key="1">
    <source>
        <dbReference type="EMBL" id="EFJ15080.1"/>
    </source>
</evidence>
<dbReference type="InterPro" id="IPR051667">
    <property type="entry name" value="Archaeal_ATPase_domain"/>
</dbReference>
<sequence length="340" mass="37285">MSSGEDSGLDWDARAAKVEGLQAVVPEDGDESFFNRQVELRALQARLATRPVSVTMVIGPNDCGKTKLLKRLKEIWLSDEELAATSPVFYFDMRTDAWGSPQDAADQMRKMFWRWTDMLMSWAKSVEQGLSAVTLKRGGRSLGVDIALKDVLELLPLGNEAKASDLAKVMHAFSALIGGTKMTTLPPAFGDSDWKDIYEVCGGSPLLLNLCARAAAHNPISWKVAAHSVMCNSLGTIQMGLAATPAMGFSPEKYEAICKKIVQHEFIGAKAVLAEIYCGNRVQWKQEMLAMSAGNFIHVRYVTGMTSYSDVRLSDVGNEVDLVMARSPADRAAMKEELRL</sequence>
<dbReference type="PANTHER" id="PTHR37096">
    <property type="entry name" value="YALI0E33429P"/>
    <property type="match status" value="1"/>
</dbReference>
<protein>
    <submittedName>
        <fullName evidence="1">Uncharacterized protein</fullName>
    </submittedName>
</protein>
<gene>
    <name evidence="1" type="ORF">SELMODRAFT_423252</name>
</gene>
<dbReference type="Gene3D" id="3.40.50.300">
    <property type="entry name" value="P-loop containing nucleotide triphosphate hydrolases"/>
    <property type="match status" value="1"/>
</dbReference>
<keyword evidence="2" id="KW-1185">Reference proteome</keyword>
<dbReference type="SUPFAM" id="SSF52540">
    <property type="entry name" value="P-loop containing nucleoside triphosphate hydrolases"/>
    <property type="match status" value="1"/>
</dbReference>
<dbReference type="KEGG" id="smo:SELMODRAFT_423252"/>
<dbReference type="EMBL" id="GL377625">
    <property type="protein sequence ID" value="EFJ15080.1"/>
    <property type="molecule type" value="Genomic_DNA"/>
</dbReference>
<evidence type="ECO:0000313" key="2">
    <source>
        <dbReference type="Proteomes" id="UP000001514"/>
    </source>
</evidence>
<organism evidence="2">
    <name type="scientific">Selaginella moellendorffii</name>
    <name type="common">Spikemoss</name>
    <dbReference type="NCBI Taxonomy" id="88036"/>
    <lineage>
        <taxon>Eukaryota</taxon>
        <taxon>Viridiplantae</taxon>
        <taxon>Streptophyta</taxon>
        <taxon>Embryophyta</taxon>
        <taxon>Tracheophyta</taxon>
        <taxon>Lycopodiopsida</taxon>
        <taxon>Selaginellales</taxon>
        <taxon>Selaginellaceae</taxon>
        <taxon>Selaginella</taxon>
    </lineage>
</organism>
<dbReference type="InterPro" id="IPR027417">
    <property type="entry name" value="P-loop_NTPase"/>
</dbReference>
<reference evidence="1 2" key="1">
    <citation type="journal article" date="2011" name="Science">
        <title>The Selaginella genome identifies genetic changes associated with the evolution of vascular plants.</title>
        <authorList>
            <person name="Banks J.A."/>
            <person name="Nishiyama T."/>
            <person name="Hasebe M."/>
            <person name="Bowman J.L."/>
            <person name="Gribskov M."/>
            <person name="dePamphilis C."/>
            <person name="Albert V.A."/>
            <person name="Aono N."/>
            <person name="Aoyama T."/>
            <person name="Ambrose B.A."/>
            <person name="Ashton N.W."/>
            <person name="Axtell M.J."/>
            <person name="Barker E."/>
            <person name="Barker M.S."/>
            <person name="Bennetzen J.L."/>
            <person name="Bonawitz N.D."/>
            <person name="Chapple C."/>
            <person name="Cheng C."/>
            <person name="Correa L.G."/>
            <person name="Dacre M."/>
            <person name="DeBarry J."/>
            <person name="Dreyer I."/>
            <person name="Elias M."/>
            <person name="Engstrom E.M."/>
            <person name="Estelle M."/>
            <person name="Feng L."/>
            <person name="Finet C."/>
            <person name="Floyd S.K."/>
            <person name="Frommer W.B."/>
            <person name="Fujita T."/>
            <person name="Gramzow L."/>
            <person name="Gutensohn M."/>
            <person name="Harholt J."/>
            <person name="Hattori M."/>
            <person name="Heyl A."/>
            <person name="Hirai T."/>
            <person name="Hiwatashi Y."/>
            <person name="Ishikawa M."/>
            <person name="Iwata M."/>
            <person name="Karol K.G."/>
            <person name="Koehler B."/>
            <person name="Kolukisaoglu U."/>
            <person name="Kubo M."/>
            <person name="Kurata T."/>
            <person name="Lalonde S."/>
            <person name="Li K."/>
            <person name="Li Y."/>
            <person name="Litt A."/>
            <person name="Lyons E."/>
            <person name="Manning G."/>
            <person name="Maruyama T."/>
            <person name="Michael T.P."/>
            <person name="Mikami K."/>
            <person name="Miyazaki S."/>
            <person name="Morinaga S."/>
            <person name="Murata T."/>
            <person name="Mueller-Roeber B."/>
            <person name="Nelson D.R."/>
            <person name="Obara M."/>
            <person name="Oguri Y."/>
            <person name="Olmstead R.G."/>
            <person name="Onodera N."/>
            <person name="Petersen B.L."/>
            <person name="Pils B."/>
            <person name="Prigge M."/>
            <person name="Rensing S.A."/>
            <person name="Riano-Pachon D.M."/>
            <person name="Roberts A.W."/>
            <person name="Sato Y."/>
            <person name="Scheller H.V."/>
            <person name="Schulz B."/>
            <person name="Schulz C."/>
            <person name="Shakirov E.V."/>
            <person name="Shibagaki N."/>
            <person name="Shinohara N."/>
            <person name="Shippen D.E."/>
            <person name="Soerensen I."/>
            <person name="Sotooka R."/>
            <person name="Sugimoto N."/>
            <person name="Sugita M."/>
            <person name="Sumikawa N."/>
            <person name="Tanurdzic M."/>
            <person name="Theissen G."/>
            <person name="Ulvskov P."/>
            <person name="Wakazuki S."/>
            <person name="Weng J.K."/>
            <person name="Willats W.W."/>
            <person name="Wipf D."/>
            <person name="Wolf P.G."/>
            <person name="Yang L."/>
            <person name="Zimmer A.D."/>
            <person name="Zhu Q."/>
            <person name="Mitros T."/>
            <person name="Hellsten U."/>
            <person name="Loque D."/>
            <person name="Otillar R."/>
            <person name="Salamov A."/>
            <person name="Schmutz J."/>
            <person name="Shapiro H."/>
            <person name="Lindquist E."/>
            <person name="Lucas S."/>
            <person name="Rokhsar D."/>
            <person name="Grigoriev I.V."/>
        </authorList>
    </citation>
    <scope>NUCLEOTIDE SEQUENCE [LARGE SCALE GENOMIC DNA]</scope>
</reference>
<proteinExistence type="predicted"/>
<dbReference type="InParanoid" id="D8SL26"/>